<dbReference type="EMBL" id="JACHGZ010000015">
    <property type="protein sequence ID" value="MBB5149163.1"/>
    <property type="molecule type" value="Genomic_DNA"/>
</dbReference>
<reference evidence="1 2" key="1">
    <citation type="submission" date="2020-08" db="EMBL/GenBank/DDBJ databases">
        <title>Genomic Encyclopedia of Type Strains, Phase IV (KMG-IV): sequencing the most valuable type-strain genomes for metagenomic binning, comparative biology and taxonomic classification.</title>
        <authorList>
            <person name="Goeker M."/>
        </authorList>
    </citation>
    <scope>NUCLEOTIDE SEQUENCE [LARGE SCALE GENOMIC DNA]</scope>
    <source>
        <strain evidence="1 2">DSM 10633</strain>
    </source>
</reference>
<name>A0A840PT64_URETH</name>
<comment type="caution">
    <text evidence="1">The sequence shown here is derived from an EMBL/GenBank/DDBJ whole genome shotgun (WGS) entry which is preliminary data.</text>
</comment>
<organism evidence="1 2">
    <name type="scientific">Ureibacillus thermosphaericus</name>
    <dbReference type="NCBI Taxonomy" id="51173"/>
    <lineage>
        <taxon>Bacteria</taxon>
        <taxon>Bacillati</taxon>
        <taxon>Bacillota</taxon>
        <taxon>Bacilli</taxon>
        <taxon>Bacillales</taxon>
        <taxon>Caryophanaceae</taxon>
        <taxon>Ureibacillus</taxon>
    </lineage>
</organism>
<evidence type="ECO:0000313" key="1">
    <source>
        <dbReference type="EMBL" id="MBB5149163.1"/>
    </source>
</evidence>
<proteinExistence type="predicted"/>
<evidence type="ECO:0000313" key="2">
    <source>
        <dbReference type="Proteomes" id="UP000557217"/>
    </source>
</evidence>
<dbReference type="Proteomes" id="UP000557217">
    <property type="component" value="Unassembled WGS sequence"/>
</dbReference>
<protein>
    <submittedName>
        <fullName evidence="1">Uncharacterized protein</fullName>
    </submittedName>
</protein>
<dbReference type="AlphaFoldDB" id="A0A840PT64"/>
<sequence>MNFLQYKYNKLIGELREYPDCFEYIIIKNYENAFNFQRTECIQMDRCFVQVIKSGPSYEMISFIFFKDDWTVSEILHFLSEHRIEMFRPITEPFDIQHVSEILDAKLFNQHPLVLYKKGKRRIWLDPNMLDEVTELYEQYNKINYTGLATEIDKDKFHIDYFE</sequence>
<keyword evidence="2" id="KW-1185">Reference proteome</keyword>
<accession>A0A840PT64</accession>
<dbReference type="RefSeq" id="WP_016838442.1">
    <property type="nucleotide sequence ID" value="NZ_JAAXPW010000016.1"/>
</dbReference>
<gene>
    <name evidence="1" type="ORF">HNR36_001550</name>
</gene>